<protein>
    <submittedName>
        <fullName evidence="9">23S rRNA (Cytosine1962-C5)-methyltransferase</fullName>
    </submittedName>
</protein>
<dbReference type="PANTHER" id="PTHR42873">
    <property type="entry name" value="RIBOSOMAL RNA LARGE SUBUNIT METHYLTRANSFERASE"/>
    <property type="match status" value="1"/>
</dbReference>
<dbReference type="OrthoDB" id="9805492at2"/>
<keyword evidence="10" id="KW-1185">Reference proteome</keyword>
<dbReference type="GO" id="GO:0005737">
    <property type="term" value="C:cytoplasm"/>
    <property type="evidence" value="ECO:0007669"/>
    <property type="project" value="UniProtKB-SubCell"/>
</dbReference>
<dbReference type="Gene3D" id="2.30.130.10">
    <property type="entry name" value="PUA domain"/>
    <property type="match status" value="1"/>
</dbReference>
<dbReference type="SUPFAM" id="SSF88697">
    <property type="entry name" value="PUA domain-like"/>
    <property type="match status" value="1"/>
</dbReference>
<keyword evidence="4 9" id="KW-0808">Transferase</keyword>
<dbReference type="Proteomes" id="UP000199415">
    <property type="component" value="Unassembled WGS sequence"/>
</dbReference>
<accession>A0A1G7TDD2</accession>
<dbReference type="GO" id="GO:0003723">
    <property type="term" value="F:RNA binding"/>
    <property type="evidence" value="ECO:0007669"/>
    <property type="project" value="InterPro"/>
</dbReference>
<dbReference type="InterPro" id="IPR036974">
    <property type="entry name" value="PUA_sf"/>
</dbReference>
<evidence type="ECO:0000256" key="2">
    <source>
        <dbReference type="ARBA" id="ARBA00022490"/>
    </source>
</evidence>
<dbReference type="GO" id="GO:0008168">
    <property type="term" value="F:methyltransferase activity"/>
    <property type="evidence" value="ECO:0007669"/>
    <property type="project" value="UniProtKB-KW"/>
</dbReference>
<keyword evidence="3 9" id="KW-0489">Methyltransferase</keyword>
<dbReference type="CDD" id="cd21153">
    <property type="entry name" value="PUA_RlmI"/>
    <property type="match status" value="1"/>
</dbReference>
<name>A0A1G7TDD2_9PROT</name>
<evidence type="ECO:0000256" key="3">
    <source>
        <dbReference type="ARBA" id="ARBA00022603"/>
    </source>
</evidence>
<evidence type="ECO:0000313" key="10">
    <source>
        <dbReference type="Proteomes" id="UP000199415"/>
    </source>
</evidence>
<keyword evidence="2" id="KW-0963">Cytoplasm</keyword>
<dbReference type="CDD" id="cd02440">
    <property type="entry name" value="AdoMet_MTases"/>
    <property type="match status" value="1"/>
</dbReference>
<dbReference type="InterPro" id="IPR041532">
    <property type="entry name" value="RlmI-like_PUA"/>
</dbReference>
<proteinExistence type="inferred from homology"/>
<dbReference type="SUPFAM" id="SSF53335">
    <property type="entry name" value="S-adenosyl-L-methionine-dependent methyltransferases"/>
    <property type="match status" value="1"/>
</dbReference>
<dbReference type="InterPro" id="IPR029063">
    <property type="entry name" value="SAM-dependent_MTases_sf"/>
</dbReference>
<gene>
    <name evidence="9" type="ORF">SAMN05216241_10936</name>
</gene>
<dbReference type="PROSITE" id="PS50890">
    <property type="entry name" value="PUA"/>
    <property type="match status" value="1"/>
</dbReference>
<dbReference type="Pfam" id="PF10672">
    <property type="entry name" value="Methyltrans_SAM"/>
    <property type="match status" value="1"/>
</dbReference>
<dbReference type="InterPro" id="IPR015947">
    <property type="entry name" value="PUA-like_sf"/>
</dbReference>
<evidence type="ECO:0000259" key="7">
    <source>
        <dbReference type="Pfam" id="PF10672"/>
    </source>
</evidence>
<dbReference type="STRING" id="1082479.SAMN05216241_10936"/>
<dbReference type="RefSeq" id="WP_090020912.1">
    <property type="nucleotide sequence ID" value="NZ_FNCE01000009.1"/>
</dbReference>
<dbReference type="CDD" id="cd11572">
    <property type="entry name" value="RlmI_M_like"/>
    <property type="match status" value="1"/>
</dbReference>
<evidence type="ECO:0000256" key="5">
    <source>
        <dbReference type="ARBA" id="ARBA00022691"/>
    </source>
</evidence>
<evidence type="ECO:0000256" key="4">
    <source>
        <dbReference type="ARBA" id="ARBA00022679"/>
    </source>
</evidence>
<dbReference type="Gene3D" id="3.40.50.150">
    <property type="entry name" value="Vaccinia Virus protein VP39"/>
    <property type="match status" value="1"/>
</dbReference>
<reference evidence="9 10" key="1">
    <citation type="submission" date="2016-10" db="EMBL/GenBank/DDBJ databases">
        <authorList>
            <person name="de Groot N.N."/>
        </authorList>
    </citation>
    <scope>NUCLEOTIDE SEQUENCE [LARGE SCALE GENOMIC DNA]</scope>
    <source>
        <strain evidence="9 10">DSM 25584</strain>
    </source>
</reference>
<dbReference type="InterPro" id="IPR019614">
    <property type="entry name" value="SAM-dep_methyl-trfase"/>
</dbReference>
<dbReference type="EMBL" id="FNCE01000009">
    <property type="protein sequence ID" value="SDG33377.1"/>
    <property type="molecule type" value="Genomic_DNA"/>
</dbReference>
<evidence type="ECO:0000259" key="8">
    <source>
        <dbReference type="Pfam" id="PF17785"/>
    </source>
</evidence>
<evidence type="ECO:0000313" key="9">
    <source>
        <dbReference type="EMBL" id="SDG33377.1"/>
    </source>
</evidence>
<dbReference type="Gene3D" id="3.30.750.80">
    <property type="entry name" value="RNA methyltransferase domain (HRMD) like"/>
    <property type="match status" value="1"/>
</dbReference>
<dbReference type="AlphaFoldDB" id="A0A1G7TDD2"/>
<organism evidence="9 10">
    <name type="scientific">Limimonas halophila</name>
    <dbReference type="NCBI Taxonomy" id="1082479"/>
    <lineage>
        <taxon>Bacteria</taxon>
        <taxon>Pseudomonadati</taxon>
        <taxon>Pseudomonadota</taxon>
        <taxon>Alphaproteobacteria</taxon>
        <taxon>Rhodospirillales</taxon>
        <taxon>Rhodovibrionaceae</taxon>
        <taxon>Limimonas</taxon>
    </lineage>
</organism>
<evidence type="ECO:0000256" key="1">
    <source>
        <dbReference type="ARBA" id="ARBA00004496"/>
    </source>
</evidence>
<dbReference type="GO" id="GO:0032259">
    <property type="term" value="P:methylation"/>
    <property type="evidence" value="ECO:0007669"/>
    <property type="project" value="UniProtKB-KW"/>
</dbReference>
<evidence type="ECO:0000256" key="6">
    <source>
        <dbReference type="ARBA" id="ARBA00038091"/>
    </source>
</evidence>
<feature type="domain" description="S-adenosylmethionine-dependent methyltransferase" evidence="7">
    <location>
        <begin position="193"/>
        <end position="350"/>
    </location>
</feature>
<dbReference type="PANTHER" id="PTHR42873:SF1">
    <property type="entry name" value="S-ADENOSYLMETHIONINE-DEPENDENT METHYLTRANSFERASE DOMAIN-CONTAINING PROTEIN"/>
    <property type="match status" value="1"/>
</dbReference>
<feature type="domain" description="RlmI-like PUA" evidence="8">
    <location>
        <begin position="16"/>
        <end position="79"/>
    </location>
</feature>
<keyword evidence="5" id="KW-0949">S-adenosyl-L-methionine</keyword>
<comment type="similarity">
    <text evidence="6">Belongs to the methyltransferase superfamily. RlmI family.</text>
</comment>
<dbReference type="Pfam" id="PF17785">
    <property type="entry name" value="PUA_3"/>
    <property type="match status" value="1"/>
</dbReference>
<comment type="subcellular location">
    <subcellularLocation>
        <location evidence="1">Cytoplasm</location>
    </subcellularLocation>
</comment>
<sequence length="403" mass="44265">MTSPASSLAERPVVRLRANNPKKRAKVGHPWIFANEIQMNAAAKQIPPGEVVRVETEQGKALGTYVFNKKPLICARLLTVDADARIDAGFFADRLRRARDLRDRLIGTPHYRLAHAEADGFPGAVIDRFGDVFVVQINTAGMERLTPELLTAMESVFSPRAIVLRNDGASREQEGLHREVRMGLGELDGPIPVLENGAHFRADPREGQKTGWFFDQRDNRAFVAQLAKGCSVYDAYSYTGGFAVQAALGGAASVIAVDRSETALDKAREAAELNGVDDRFSTVESEVFADLEARHKAGQTFDIVVTDPPAFVKAKKDYWQGVKAYRKLARMAARLVAPRGILVCCSCSHHVEAHTFGEQIRRGLEDVGRGGRILRFAGAGPDHPIHPWLPETGYLKCQALTLD</sequence>